<gene>
    <name evidence="4" type="ORF">GCM10009654_30680</name>
</gene>
<accession>A0ABN1UXV7</accession>
<comment type="caution">
    <text evidence="4">The sequence shown here is derived from an EMBL/GenBank/DDBJ whole genome shotgun (WGS) entry which is preliminary data.</text>
</comment>
<evidence type="ECO:0000256" key="3">
    <source>
        <dbReference type="SAM" id="MobiDB-lite"/>
    </source>
</evidence>
<proteinExistence type="inferred from homology"/>
<dbReference type="InterPro" id="IPR029045">
    <property type="entry name" value="ClpP/crotonase-like_dom_sf"/>
</dbReference>
<dbReference type="SUPFAM" id="SSF52096">
    <property type="entry name" value="ClpP/crotonase"/>
    <property type="match status" value="1"/>
</dbReference>
<feature type="compositionally biased region" description="Low complexity" evidence="3">
    <location>
        <begin position="39"/>
        <end position="50"/>
    </location>
</feature>
<dbReference type="Pfam" id="PF00378">
    <property type="entry name" value="ECH_1"/>
    <property type="match status" value="1"/>
</dbReference>
<evidence type="ECO:0000256" key="1">
    <source>
        <dbReference type="ARBA" id="ARBA00005254"/>
    </source>
</evidence>
<feature type="compositionally biased region" description="Basic and acidic residues" evidence="3">
    <location>
        <begin position="1"/>
        <end position="23"/>
    </location>
</feature>
<sequence length="322" mass="33735">MSHRTEGRSEDPVRSEGPVRSEDPVPESPSEDRPPARPTAPRARSASPGPFTGSASPTGTWRHLRVTREAGVVTVTLARPEKLNALTFGAYADLRDLLAELSREGSVRALVLAGEGRGFCSGGDVDEIIGATLALDTARLLAFNRMTGQVVRAVRECPFPVVAAVHGVAAGAGAVLALAADFRVADPSARFAFLFTRVGLSGGDMGAAYLLPRVVGLGHATRLLMLGEPVRAAEAERIGLISELTGEGGADARAAELARHLADGPALAYARTKALLTAELDMPLAAAVELDAATQALLMTGEDYAEFHAAFTGKRAPRWQGR</sequence>
<dbReference type="InterPro" id="IPR001753">
    <property type="entry name" value="Enoyl-CoA_hydra/iso"/>
</dbReference>
<dbReference type="NCBIfam" id="NF006107">
    <property type="entry name" value="PRK08258.1"/>
    <property type="match status" value="1"/>
</dbReference>
<reference evidence="4 5" key="1">
    <citation type="journal article" date="2019" name="Int. J. Syst. Evol. Microbiol.">
        <title>The Global Catalogue of Microorganisms (GCM) 10K type strain sequencing project: providing services to taxonomists for standard genome sequencing and annotation.</title>
        <authorList>
            <consortium name="The Broad Institute Genomics Platform"/>
            <consortium name="The Broad Institute Genome Sequencing Center for Infectious Disease"/>
            <person name="Wu L."/>
            <person name="Ma J."/>
        </authorList>
    </citation>
    <scope>NUCLEOTIDE SEQUENCE [LARGE SCALE GENOMIC DNA]</scope>
    <source>
        <strain evidence="4 5">JCM 12696</strain>
    </source>
</reference>
<dbReference type="PANTHER" id="PTHR43459">
    <property type="entry name" value="ENOYL-COA HYDRATASE"/>
    <property type="match status" value="1"/>
</dbReference>
<dbReference type="EMBL" id="BAAAKV010000025">
    <property type="protein sequence ID" value="GAA1171364.1"/>
    <property type="molecule type" value="Genomic_DNA"/>
</dbReference>
<dbReference type="RefSeq" id="WP_344276046.1">
    <property type="nucleotide sequence ID" value="NZ_BAAAKV010000025.1"/>
</dbReference>
<organism evidence="4 5">
    <name type="scientific">Streptomyces hebeiensis</name>
    <dbReference type="NCBI Taxonomy" id="229486"/>
    <lineage>
        <taxon>Bacteria</taxon>
        <taxon>Bacillati</taxon>
        <taxon>Actinomycetota</taxon>
        <taxon>Actinomycetes</taxon>
        <taxon>Kitasatosporales</taxon>
        <taxon>Streptomycetaceae</taxon>
        <taxon>Streptomyces</taxon>
    </lineage>
</organism>
<evidence type="ECO:0000313" key="4">
    <source>
        <dbReference type="EMBL" id="GAA1171364.1"/>
    </source>
</evidence>
<dbReference type="PROSITE" id="PS00166">
    <property type="entry name" value="ENOYL_COA_HYDRATASE"/>
    <property type="match status" value="1"/>
</dbReference>
<dbReference type="Gene3D" id="1.10.12.10">
    <property type="entry name" value="Lyase 2-enoyl-coa Hydratase, Chain A, domain 2"/>
    <property type="match status" value="1"/>
</dbReference>
<dbReference type="InterPro" id="IPR018376">
    <property type="entry name" value="Enoyl-CoA_hyd/isom_CS"/>
</dbReference>
<comment type="similarity">
    <text evidence="1 2">Belongs to the enoyl-CoA hydratase/isomerase family.</text>
</comment>
<feature type="region of interest" description="Disordered" evidence="3">
    <location>
        <begin position="1"/>
        <end position="60"/>
    </location>
</feature>
<evidence type="ECO:0000313" key="5">
    <source>
        <dbReference type="Proteomes" id="UP001501371"/>
    </source>
</evidence>
<dbReference type="InterPro" id="IPR014748">
    <property type="entry name" value="Enoyl-CoA_hydra_C"/>
</dbReference>
<dbReference type="PANTHER" id="PTHR43459:SF1">
    <property type="entry name" value="EG:BACN32G11.4 PROTEIN"/>
    <property type="match status" value="1"/>
</dbReference>
<dbReference type="Proteomes" id="UP001501371">
    <property type="component" value="Unassembled WGS sequence"/>
</dbReference>
<keyword evidence="5" id="KW-1185">Reference proteome</keyword>
<dbReference type="CDD" id="cd06558">
    <property type="entry name" value="crotonase-like"/>
    <property type="match status" value="1"/>
</dbReference>
<dbReference type="Gene3D" id="3.90.226.10">
    <property type="entry name" value="2-enoyl-CoA Hydratase, Chain A, domain 1"/>
    <property type="match status" value="1"/>
</dbReference>
<evidence type="ECO:0000256" key="2">
    <source>
        <dbReference type="RuleBase" id="RU003707"/>
    </source>
</evidence>
<protein>
    <submittedName>
        <fullName evidence="4">Enoyl-CoA hydratase family protein</fullName>
    </submittedName>
</protein>
<name>A0ABN1UXV7_9ACTN</name>